<dbReference type="PANTHER" id="PTHR31944">
    <property type="entry name" value="HEME-RESPONSIVE ZINC FINGER TRANSCRIPTION FACTOR HAP1"/>
    <property type="match status" value="1"/>
</dbReference>
<dbReference type="GO" id="GO:0000978">
    <property type="term" value="F:RNA polymerase II cis-regulatory region sequence-specific DNA binding"/>
    <property type="evidence" value="ECO:0007669"/>
    <property type="project" value="TreeGrafter"/>
</dbReference>
<keyword evidence="2" id="KW-0862">Zinc</keyword>
<dbReference type="SMART" id="SM00906">
    <property type="entry name" value="Fungal_trans"/>
    <property type="match status" value="1"/>
</dbReference>
<keyword evidence="5" id="KW-0804">Transcription</keyword>
<accession>A0A2I1BUX0</accession>
<organism evidence="8 9">
    <name type="scientific">Aspergillus novofumigatus (strain IBT 16806)</name>
    <dbReference type="NCBI Taxonomy" id="1392255"/>
    <lineage>
        <taxon>Eukaryota</taxon>
        <taxon>Fungi</taxon>
        <taxon>Dikarya</taxon>
        <taxon>Ascomycota</taxon>
        <taxon>Pezizomycotina</taxon>
        <taxon>Eurotiomycetes</taxon>
        <taxon>Eurotiomycetidae</taxon>
        <taxon>Eurotiales</taxon>
        <taxon>Aspergillaceae</taxon>
        <taxon>Aspergillus</taxon>
        <taxon>Aspergillus subgen. Fumigati</taxon>
    </lineage>
</organism>
<evidence type="ECO:0000256" key="3">
    <source>
        <dbReference type="ARBA" id="ARBA00023015"/>
    </source>
</evidence>
<dbReference type="InterPro" id="IPR036864">
    <property type="entry name" value="Zn2-C6_fun-type_DNA-bd_sf"/>
</dbReference>
<evidence type="ECO:0000256" key="1">
    <source>
        <dbReference type="ARBA" id="ARBA00022723"/>
    </source>
</evidence>
<dbReference type="GO" id="GO:0006351">
    <property type="term" value="P:DNA-templated transcription"/>
    <property type="evidence" value="ECO:0007669"/>
    <property type="project" value="InterPro"/>
</dbReference>
<dbReference type="EMBL" id="MSZS01000010">
    <property type="protein sequence ID" value="PKX89193.1"/>
    <property type="molecule type" value="Genomic_DNA"/>
</dbReference>
<dbReference type="GO" id="GO:0001228">
    <property type="term" value="F:DNA-binding transcription activator activity, RNA polymerase II-specific"/>
    <property type="evidence" value="ECO:0007669"/>
    <property type="project" value="TreeGrafter"/>
</dbReference>
<feature type="domain" description="Xylanolytic transcriptional activator regulatory" evidence="7">
    <location>
        <begin position="370"/>
        <end position="446"/>
    </location>
</feature>
<gene>
    <name evidence="8" type="ORF">P174DRAFT_396791</name>
</gene>
<evidence type="ECO:0000259" key="7">
    <source>
        <dbReference type="SMART" id="SM00906"/>
    </source>
</evidence>
<dbReference type="Gene3D" id="4.10.240.10">
    <property type="entry name" value="Zn(2)-C6 fungal-type DNA-binding domain"/>
    <property type="match status" value="1"/>
</dbReference>
<dbReference type="RefSeq" id="XP_024677788.1">
    <property type="nucleotide sequence ID" value="XM_024823756.1"/>
</dbReference>
<evidence type="ECO:0000313" key="9">
    <source>
        <dbReference type="Proteomes" id="UP000234474"/>
    </source>
</evidence>
<proteinExistence type="predicted"/>
<dbReference type="GO" id="GO:0005634">
    <property type="term" value="C:nucleus"/>
    <property type="evidence" value="ECO:0007669"/>
    <property type="project" value="TreeGrafter"/>
</dbReference>
<dbReference type="OrthoDB" id="4337792at2759"/>
<dbReference type="InterPro" id="IPR007219">
    <property type="entry name" value="XnlR_reg_dom"/>
</dbReference>
<keyword evidence="3" id="KW-0805">Transcription regulation</keyword>
<dbReference type="GeneID" id="36531081"/>
<dbReference type="PANTHER" id="PTHR31944:SF129">
    <property type="entry name" value="ASPYRIDONES CLUSTER REGULATOR APDR-RELATED"/>
    <property type="match status" value="1"/>
</dbReference>
<dbReference type="Pfam" id="PF04082">
    <property type="entry name" value="Fungal_trans"/>
    <property type="match status" value="1"/>
</dbReference>
<reference evidence="9" key="1">
    <citation type="journal article" date="2018" name="Proc. Natl. Acad. Sci. U.S.A.">
        <title>Linking secondary metabolites to gene clusters through genome sequencing of six diverse Aspergillus species.</title>
        <authorList>
            <person name="Kaerboelling I."/>
            <person name="Vesth T.C."/>
            <person name="Frisvad J.C."/>
            <person name="Nybo J.L."/>
            <person name="Theobald S."/>
            <person name="Kuo A."/>
            <person name="Bowyer P."/>
            <person name="Matsuda Y."/>
            <person name="Mondo S."/>
            <person name="Lyhne E.K."/>
            <person name="Kogle M.E."/>
            <person name="Clum A."/>
            <person name="Lipzen A."/>
            <person name="Salamov A."/>
            <person name="Ngan C.Y."/>
            <person name="Daum C."/>
            <person name="Chiniquy J."/>
            <person name="Barry K."/>
            <person name="LaButti K."/>
            <person name="Haridas S."/>
            <person name="Simmons B.A."/>
            <person name="Magnuson J.K."/>
            <person name="Mortensen U.H."/>
            <person name="Larsen T.O."/>
            <person name="Grigoriev I.V."/>
            <person name="Baker S.E."/>
            <person name="Andersen M.R."/>
        </authorList>
    </citation>
    <scope>NUCLEOTIDE SEQUENCE [LARGE SCALE GENOMIC DNA]</scope>
    <source>
        <strain evidence="9">IBT 16806</strain>
    </source>
</reference>
<keyword evidence="6" id="KW-0539">Nucleus</keyword>
<comment type="caution">
    <text evidence="8">The sequence shown here is derived from an EMBL/GenBank/DDBJ whole genome shotgun (WGS) entry which is preliminary data.</text>
</comment>
<dbReference type="CDD" id="cd12148">
    <property type="entry name" value="fungal_TF_MHR"/>
    <property type="match status" value="1"/>
</dbReference>
<dbReference type="AlphaFoldDB" id="A0A2I1BUX0"/>
<dbReference type="InterPro" id="IPR051430">
    <property type="entry name" value="Fungal_TF_Env_Response"/>
</dbReference>
<evidence type="ECO:0000313" key="8">
    <source>
        <dbReference type="EMBL" id="PKX89193.1"/>
    </source>
</evidence>
<keyword evidence="9" id="KW-1185">Reference proteome</keyword>
<keyword evidence="1" id="KW-0479">Metal-binding</keyword>
<evidence type="ECO:0000256" key="4">
    <source>
        <dbReference type="ARBA" id="ARBA00023125"/>
    </source>
</evidence>
<evidence type="ECO:0000256" key="2">
    <source>
        <dbReference type="ARBA" id="ARBA00022833"/>
    </source>
</evidence>
<name>A0A2I1BUX0_ASPN1</name>
<dbReference type="CDD" id="cd00067">
    <property type="entry name" value="GAL4"/>
    <property type="match status" value="1"/>
</dbReference>
<evidence type="ECO:0000256" key="6">
    <source>
        <dbReference type="ARBA" id="ARBA00023242"/>
    </source>
</evidence>
<dbReference type="InterPro" id="IPR001138">
    <property type="entry name" value="Zn2Cys6_DnaBD"/>
</dbReference>
<protein>
    <recommendedName>
        <fullName evidence="7">Xylanolytic transcriptional activator regulatory domain-containing protein</fullName>
    </recommendedName>
</protein>
<sequence length="750" mass="83048">MNMAELDADTSPGAPAHKKRRPALACKQCRRRKIKYVHLVYPSRSCDRQTPCRQCTKANIEACLYVCDSRHTLTTAPFEAQDTQFSVFEQTCRRFTATATNLAPNPPIPRFEAQNSASYTASLASFPEQDLLRAASTLSPVVRPLELDLELAGMLDGQGCPAEPNPPPLAILYPTASASLRGSLFKTRFYGHSHWINFAHQSSKVLAVMQTHEADESNHGCATFARCKAVSSTIKMQESRAAQLLGPLRDMVPTRVVSDRLIQAYLRTFQTVFGILHIPSFCEDYKAFWGDSGSVSEAFGITLLLVMCIGSTFCLHETGVSRGTALQWIYVASAWLSSPKEKARLNLDGLRIQCLFVIARQAKSVNGDISWLSTGSLLRMAMHMGVHIDPENHSFSHMTSSDIESRRRLWATILELEVQSSMDCGGLPSIDGDDYDCALPSNIDDASLEAARPAGSALAPKPMDQFTQSSIQILLMKTIPVRLKIAKFINNFRAENSFEMALSLSAEFSAALKSCSVLIEAYRMSSTPPTAFQTKLFDLLVQRFLLSLHHPFAVKAMSNPLYYYSRKICLETSLSLFSHSAQSGDDDFHCLRLCGTGLFRDVYTQIALYMCGELTDQLEADRPFLTNPGSTFDLREMRKAVDKYLDLAAARIDAGEKNIKCYVLVSCLLAQADAMQVGALVEQRISVALKKSLETCYSLLRSQIQDMQDAPLSPTTVGEQLDWSQWNDFMGMNATVGSPQPLISLTQLDI</sequence>
<dbReference type="VEuPathDB" id="FungiDB:P174DRAFT_396791"/>
<keyword evidence="4" id="KW-0238">DNA-binding</keyword>
<dbReference type="GO" id="GO:0008270">
    <property type="term" value="F:zinc ion binding"/>
    <property type="evidence" value="ECO:0007669"/>
    <property type="project" value="InterPro"/>
</dbReference>
<dbReference type="OMA" id="REYDQYW"/>
<dbReference type="Proteomes" id="UP000234474">
    <property type="component" value="Unassembled WGS sequence"/>
</dbReference>
<evidence type="ECO:0000256" key="5">
    <source>
        <dbReference type="ARBA" id="ARBA00023163"/>
    </source>
</evidence>